<dbReference type="Pfam" id="PF13469">
    <property type="entry name" value="Sulfotransfer_3"/>
    <property type="match status" value="1"/>
</dbReference>
<evidence type="ECO:0000313" key="1">
    <source>
        <dbReference type="EMBL" id="MDO6578846.1"/>
    </source>
</evidence>
<dbReference type="AlphaFoldDB" id="A0AAW7Z713"/>
<accession>A0AAW7Z713</accession>
<name>A0AAW7Z713_9ALTE</name>
<organism evidence="1 2">
    <name type="scientific">Alteromonas stellipolaris</name>
    <dbReference type="NCBI Taxonomy" id="233316"/>
    <lineage>
        <taxon>Bacteria</taxon>
        <taxon>Pseudomonadati</taxon>
        <taxon>Pseudomonadota</taxon>
        <taxon>Gammaproteobacteria</taxon>
        <taxon>Alteromonadales</taxon>
        <taxon>Alteromonadaceae</taxon>
        <taxon>Alteromonas/Salinimonas group</taxon>
        <taxon>Alteromonas</taxon>
    </lineage>
</organism>
<dbReference type="Gene3D" id="3.40.50.300">
    <property type="entry name" value="P-loop containing nucleotide triphosphate hydrolases"/>
    <property type="match status" value="1"/>
</dbReference>
<reference evidence="1" key="1">
    <citation type="submission" date="2023-07" db="EMBL/GenBank/DDBJ databases">
        <title>Genome content predicts the carbon catabolic preferences of heterotrophic bacteria.</title>
        <authorList>
            <person name="Gralka M."/>
        </authorList>
    </citation>
    <scope>NUCLEOTIDE SEQUENCE</scope>
    <source>
        <strain evidence="1">F2M12</strain>
    </source>
</reference>
<dbReference type="EMBL" id="JAUOQI010000012">
    <property type="protein sequence ID" value="MDO6578846.1"/>
    <property type="molecule type" value="Genomic_DNA"/>
</dbReference>
<gene>
    <name evidence="1" type="ORF">Q4527_15680</name>
</gene>
<dbReference type="SUPFAM" id="SSF52540">
    <property type="entry name" value="P-loop containing nucleoside triphosphate hydrolases"/>
    <property type="match status" value="1"/>
</dbReference>
<comment type="caution">
    <text evidence="1">The sequence shown here is derived from an EMBL/GenBank/DDBJ whole genome shotgun (WGS) entry which is preliminary data.</text>
</comment>
<dbReference type="InterPro" id="IPR027417">
    <property type="entry name" value="P-loop_NTPase"/>
</dbReference>
<evidence type="ECO:0000313" key="2">
    <source>
        <dbReference type="Proteomes" id="UP001170717"/>
    </source>
</evidence>
<sequence>MMPNNDDLSPFKQPIICLTSLSHSGSTVFSMALACHENLISLGEIYQVLRMGPTYWLNKQEHRCSCGAPAEQCDFWRPVLTTMRSLDIINPTLPSYYLDAYATVLAQFSKLYGKDYQPIDTSKGIKHLKLLAASETIDAKALFLIRDVRSYASSQARLARSQPRKGLKKVKGHYWYQMMRWLSDNKKRESLLTDLALPFETVGYEPFCFNPTQTLDSVYKFLALPKTPSNESLGKSTHHVLFGNPMRNCETRKTEIRYDDRWFSETNYMLAAALIPTLMQYNQARVYACGQ</sequence>
<dbReference type="Proteomes" id="UP001170717">
    <property type="component" value="Unassembled WGS sequence"/>
</dbReference>
<dbReference type="RefSeq" id="WP_303538777.1">
    <property type="nucleotide sequence ID" value="NZ_JAUOQI010000012.1"/>
</dbReference>
<proteinExistence type="predicted"/>
<protein>
    <submittedName>
        <fullName evidence="1">Sulfotransferase</fullName>
    </submittedName>
</protein>